<comment type="caution">
    <text evidence="1">The sequence shown here is derived from an EMBL/GenBank/DDBJ whole genome shotgun (WGS) entry which is preliminary data.</text>
</comment>
<reference evidence="1" key="1">
    <citation type="submission" date="2021-06" db="EMBL/GenBank/DDBJ databases">
        <authorList>
            <person name="Kallberg Y."/>
            <person name="Tangrot J."/>
            <person name="Rosling A."/>
        </authorList>
    </citation>
    <scope>NUCLEOTIDE SEQUENCE</scope>
    <source>
        <strain evidence="1">MA461A</strain>
    </source>
</reference>
<proteinExistence type="predicted"/>
<feature type="non-terminal residue" evidence="1">
    <location>
        <position position="1"/>
    </location>
</feature>
<dbReference type="Proteomes" id="UP000789920">
    <property type="component" value="Unassembled WGS sequence"/>
</dbReference>
<accession>A0ACA9RJS7</accession>
<dbReference type="EMBL" id="CAJVQC010055677">
    <property type="protein sequence ID" value="CAG8795627.1"/>
    <property type="molecule type" value="Genomic_DNA"/>
</dbReference>
<keyword evidence="2" id="KW-1185">Reference proteome</keyword>
<protein>
    <submittedName>
        <fullName evidence="1">24696_t:CDS:1</fullName>
    </submittedName>
</protein>
<organism evidence="1 2">
    <name type="scientific">Racocetra persica</name>
    <dbReference type="NCBI Taxonomy" id="160502"/>
    <lineage>
        <taxon>Eukaryota</taxon>
        <taxon>Fungi</taxon>
        <taxon>Fungi incertae sedis</taxon>
        <taxon>Mucoromycota</taxon>
        <taxon>Glomeromycotina</taxon>
        <taxon>Glomeromycetes</taxon>
        <taxon>Diversisporales</taxon>
        <taxon>Gigasporaceae</taxon>
        <taxon>Racocetra</taxon>
    </lineage>
</organism>
<evidence type="ECO:0000313" key="2">
    <source>
        <dbReference type="Proteomes" id="UP000789920"/>
    </source>
</evidence>
<sequence length="39" mass="4201">CHATKTETGSNKVPVFRVAVCGGVRQLGGEEPLPTLVYW</sequence>
<gene>
    <name evidence="1" type="ORF">RPERSI_LOCUS19998</name>
</gene>
<name>A0ACA9RJS7_9GLOM</name>
<evidence type="ECO:0000313" key="1">
    <source>
        <dbReference type="EMBL" id="CAG8795627.1"/>
    </source>
</evidence>